<dbReference type="SMART" id="SM00091">
    <property type="entry name" value="PAS"/>
    <property type="match status" value="1"/>
</dbReference>
<evidence type="ECO:0000256" key="1">
    <source>
        <dbReference type="ARBA" id="ARBA00000085"/>
    </source>
</evidence>
<dbReference type="FunFam" id="1.10.287.130:FF:000001">
    <property type="entry name" value="Two-component sensor histidine kinase"/>
    <property type="match status" value="1"/>
</dbReference>
<gene>
    <name evidence="13" type="ORF">GMBLW1_05170</name>
</gene>
<keyword evidence="10" id="KW-0812">Transmembrane</keyword>
<dbReference type="InterPro" id="IPR004358">
    <property type="entry name" value="Sig_transdc_His_kin-like_C"/>
</dbReference>
<keyword evidence="6 13" id="KW-0418">Kinase</keyword>
<evidence type="ECO:0000259" key="11">
    <source>
        <dbReference type="PROSITE" id="PS50109"/>
    </source>
</evidence>
<evidence type="ECO:0000256" key="3">
    <source>
        <dbReference type="ARBA" id="ARBA00012438"/>
    </source>
</evidence>
<dbReference type="Pfam" id="PF00512">
    <property type="entry name" value="HisKA"/>
    <property type="match status" value="1"/>
</dbReference>
<feature type="transmembrane region" description="Helical" evidence="10">
    <location>
        <begin position="40"/>
        <end position="58"/>
    </location>
</feature>
<dbReference type="EC" id="2.7.13.3" evidence="3"/>
<dbReference type="PANTHER" id="PTHR45453:SF1">
    <property type="entry name" value="PHOSPHATE REGULON SENSOR PROTEIN PHOR"/>
    <property type="match status" value="1"/>
</dbReference>
<dbReference type="SUPFAM" id="SSF47384">
    <property type="entry name" value="Homodimeric domain of signal transducing histidine kinase"/>
    <property type="match status" value="1"/>
</dbReference>
<reference evidence="13" key="1">
    <citation type="submission" date="2019-04" db="EMBL/GenBank/DDBJ databases">
        <authorList>
            <consortium name="Science for Life Laboratories"/>
        </authorList>
    </citation>
    <scope>NUCLEOTIDE SEQUENCE</scope>
    <source>
        <strain evidence="13">MBLW1</strain>
    </source>
</reference>
<evidence type="ECO:0000256" key="4">
    <source>
        <dbReference type="ARBA" id="ARBA00022553"/>
    </source>
</evidence>
<dbReference type="Gene3D" id="3.30.565.10">
    <property type="entry name" value="Histidine kinase-like ATPase, C-terminal domain"/>
    <property type="match status" value="1"/>
</dbReference>
<dbReference type="Pfam" id="PF00672">
    <property type="entry name" value="HAMP"/>
    <property type="match status" value="1"/>
</dbReference>
<evidence type="ECO:0000313" key="14">
    <source>
        <dbReference type="Proteomes" id="UP000464378"/>
    </source>
</evidence>
<keyword evidence="10" id="KW-1133">Transmembrane helix</keyword>
<dbReference type="Gene3D" id="6.10.340.10">
    <property type="match status" value="1"/>
</dbReference>
<organism evidence="13">
    <name type="scientific">Tuwongella immobilis</name>
    <dbReference type="NCBI Taxonomy" id="692036"/>
    <lineage>
        <taxon>Bacteria</taxon>
        <taxon>Pseudomonadati</taxon>
        <taxon>Planctomycetota</taxon>
        <taxon>Planctomycetia</taxon>
        <taxon>Gemmatales</taxon>
        <taxon>Gemmataceae</taxon>
        <taxon>Tuwongella</taxon>
    </lineage>
</organism>
<dbReference type="SUPFAM" id="SSF158472">
    <property type="entry name" value="HAMP domain-like"/>
    <property type="match status" value="1"/>
</dbReference>
<evidence type="ECO:0000256" key="9">
    <source>
        <dbReference type="SAM" id="Coils"/>
    </source>
</evidence>
<dbReference type="SMART" id="SM00304">
    <property type="entry name" value="HAMP"/>
    <property type="match status" value="1"/>
</dbReference>
<evidence type="ECO:0000256" key="2">
    <source>
        <dbReference type="ARBA" id="ARBA00004370"/>
    </source>
</evidence>
<dbReference type="SMART" id="SM00388">
    <property type="entry name" value="HisKA"/>
    <property type="match status" value="1"/>
</dbReference>
<dbReference type="GO" id="GO:0005886">
    <property type="term" value="C:plasma membrane"/>
    <property type="evidence" value="ECO:0007669"/>
    <property type="project" value="TreeGrafter"/>
</dbReference>
<dbReference type="InterPro" id="IPR050351">
    <property type="entry name" value="BphY/WalK/GraS-like"/>
</dbReference>
<dbReference type="InterPro" id="IPR036890">
    <property type="entry name" value="HATPase_C_sf"/>
</dbReference>
<dbReference type="InterPro" id="IPR036097">
    <property type="entry name" value="HisK_dim/P_sf"/>
</dbReference>
<dbReference type="Proteomes" id="UP000464378">
    <property type="component" value="Chromosome"/>
</dbReference>
<dbReference type="PRINTS" id="PR00344">
    <property type="entry name" value="BCTRLSENSOR"/>
</dbReference>
<dbReference type="KEGG" id="tim:GMBLW1_05170"/>
<dbReference type="CDD" id="cd16922">
    <property type="entry name" value="HATPase_EvgS-ArcB-TorS-like"/>
    <property type="match status" value="1"/>
</dbReference>
<dbReference type="InterPro" id="IPR003661">
    <property type="entry name" value="HisK_dim/P_dom"/>
</dbReference>
<evidence type="ECO:0000256" key="7">
    <source>
        <dbReference type="ARBA" id="ARBA00023012"/>
    </source>
</evidence>
<dbReference type="GO" id="GO:0000155">
    <property type="term" value="F:phosphorelay sensor kinase activity"/>
    <property type="evidence" value="ECO:0007669"/>
    <property type="project" value="InterPro"/>
</dbReference>
<dbReference type="GO" id="GO:0004721">
    <property type="term" value="F:phosphoprotein phosphatase activity"/>
    <property type="evidence" value="ECO:0007669"/>
    <property type="project" value="TreeGrafter"/>
</dbReference>
<dbReference type="SMART" id="SM00387">
    <property type="entry name" value="HATPase_c"/>
    <property type="match status" value="1"/>
</dbReference>
<dbReference type="FunCoup" id="A0A6C2YQR8">
    <property type="interactions" value="476"/>
</dbReference>
<comment type="catalytic activity">
    <reaction evidence="1">
        <text>ATP + protein L-histidine = ADP + protein N-phospho-L-histidine.</text>
        <dbReference type="EC" id="2.7.13.3"/>
    </reaction>
</comment>
<sequence>MFWRLFASVYSVILGVGILFTLVVIYRSSNIGMIDFARDMVIVSAVVLLLSAIPLLVVTRNFAGPIQDLTTGAKRISEGDYGFKIHLGGMGENQSLARAFNEMSEELAQQFAQLEQDRQQLRTILGGMVEGVVAFGHDQRILFANERAGWFLEFNIQDAIGRKFWEVVRHRAIHEVLNRAGQTEQPHREEIDWIGRGVKSLAIYVAQLPDGPSPGTILVLHDTTKLRQLERLRQEFVANVSHELKTPLSVIKACVETLLDGAAEDEQSRAEFLIQISEQGDRLYALILDLLSLAKIESGNPELELEAIPLIATIEDCLDRHRPRAEVKHQSLIADFSALESPDDVLVWADEEALSQILDNLVDNAVKYTPEQGQVRIRCWPEGENQFGFEVSDTGIGIPERDLPRIFERFYRVDKGRSREVGGTGLGLAIVKHLVQVLNGSIRATSSLGHGTTFTILLPKAREA</sequence>
<protein>
    <recommendedName>
        <fullName evidence="3">histidine kinase</fullName>
        <ecNumber evidence="3">2.7.13.3</ecNumber>
    </recommendedName>
</protein>
<dbReference type="RefSeq" id="WP_162658516.1">
    <property type="nucleotide sequence ID" value="NZ_LR593887.1"/>
</dbReference>
<dbReference type="Pfam" id="PF08448">
    <property type="entry name" value="PAS_4"/>
    <property type="match status" value="1"/>
</dbReference>
<dbReference type="SUPFAM" id="SSF55874">
    <property type="entry name" value="ATPase domain of HSP90 chaperone/DNA topoisomerase II/histidine kinase"/>
    <property type="match status" value="1"/>
</dbReference>
<feature type="domain" description="HAMP" evidence="12">
    <location>
        <begin position="60"/>
        <end position="112"/>
    </location>
</feature>
<dbReference type="InterPro" id="IPR003660">
    <property type="entry name" value="HAMP_dom"/>
</dbReference>
<evidence type="ECO:0000256" key="10">
    <source>
        <dbReference type="SAM" id="Phobius"/>
    </source>
</evidence>
<dbReference type="InterPro" id="IPR000014">
    <property type="entry name" value="PAS"/>
</dbReference>
<proteinExistence type="predicted"/>
<dbReference type="EMBL" id="LR586016">
    <property type="protein sequence ID" value="VIP03443.1"/>
    <property type="molecule type" value="Genomic_DNA"/>
</dbReference>
<dbReference type="InterPro" id="IPR005467">
    <property type="entry name" value="His_kinase_dom"/>
</dbReference>
<dbReference type="PANTHER" id="PTHR45453">
    <property type="entry name" value="PHOSPHATE REGULON SENSOR PROTEIN PHOR"/>
    <property type="match status" value="1"/>
</dbReference>
<dbReference type="CDD" id="cd06225">
    <property type="entry name" value="HAMP"/>
    <property type="match status" value="1"/>
</dbReference>
<dbReference type="InterPro" id="IPR013656">
    <property type="entry name" value="PAS_4"/>
</dbReference>
<dbReference type="Pfam" id="PF02518">
    <property type="entry name" value="HATPase_c"/>
    <property type="match status" value="1"/>
</dbReference>
<evidence type="ECO:0000256" key="5">
    <source>
        <dbReference type="ARBA" id="ARBA00022679"/>
    </source>
</evidence>
<dbReference type="InParanoid" id="A0A6C2YQR8"/>
<dbReference type="InterPro" id="IPR035965">
    <property type="entry name" value="PAS-like_dom_sf"/>
</dbReference>
<name>A0A6C2YQR8_9BACT</name>
<dbReference type="PROSITE" id="PS50885">
    <property type="entry name" value="HAMP"/>
    <property type="match status" value="1"/>
</dbReference>
<dbReference type="Gene3D" id="3.30.450.20">
    <property type="entry name" value="PAS domain"/>
    <property type="match status" value="1"/>
</dbReference>
<dbReference type="SUPFAM" id="SSF55785">
    <property type="entry name" value="PYP-like sensor domain (PAS domain)"/>
    <property type="match status" value="1"/>
</dbReference>
<feature type="transmembrane region" description="Helical" evidence="10">
    <location>
        <begin position="6"/>
        <end position="28"/>
    </location>
</feature>
<evidence type="ECO:0000256" key="6">
    <source>
        <dbReference type="ARBA" id="ARBA00022777"/>
    </source>
</evidence>
<evidence type="ECO:0000313" key="13">
    <source>
        <dbReference type="EMBL" id="VIP03443.1"/>
    </source>
</evidence>
<dbReference type="PROSITE" id="PS50109">
    <property type="entry name" value="HIS_KIN"/>
    <property type="match status" value="1"/>
</dbReference>
<dbReference type="InterPro" id="IPR003594">
    <property type="entry name" value="HATPase_dom"/>
</dbReference>
<keyword evidence="4" id="KW-0597">Phosphoprotein</keyword>
<dbReference type="FunFam" id="3.30.565.10:FF:000006">
    <property type="entry name" value="Sensor histidine kinase WalK"/>
    <property type="match status" value="1"/>
</dbReference>
<dbReference type="Gene3D" id="1.10.287.130">
    <property type="match status" value="1"/>
</dbReference>
<keyword evidence="14" id="KW-1185">Reference proteome</keyword>
<keyword evidence="8 10" id="KW-0472">Membrane</keyword>
<keyword evidence="9" id="KW-0175">Coiled coil</keyword>
<evidence type="ECO:0000259" key="12">
    <source>
        <dbReference type="PROSITE" id="PS50885"/>
    </source>
</evidence>
<comment type="subcellular location">
    <subcellularLocation>
        <location evidence="2">Membrane</location>
    </subcellularLocation>
</comment>
<dbReference type="AlphaFoldDB" id="A0A6C2YQR8"/>
<feature type="coiled-coil region" evidence="9">
    <location>
        <begin position="97"/>
        <end position="124"/>
    </location>
</feature>
<feature type="domain" description="Histidine kinase" evidence="11">
    <location>
        <begin position="239"/>
        <end position="462"/>
    </location>
</feature>
<dbReference type="EMBL" id="LR593887">
    <property type="protein sequence ID" value="VTS04258.1"/>
    <property type="molecule type" value="Genomic_DNA"/>
</dbReference>
<accession>A0A6C2YQR8</accession>
<dbReference type="GO" id="GO:0016036">
    <property type="term" value="P:cellular response to phosphate starvation"/>
    <property type="evidence" value="ECO:0007669"/>
    <property type="project" value="TreeGrafter"/>
</dbReference>
<keyword evidence="5" id="KW-0808">Transferase</keyword>
<keyword evidence="7" id="KW-0902">Two-component regulatory system</keyword>
<evidence type="ECO:0000256" key="8">
    <source>
        <dbReference type="ARBA" id="ARBA00023136"/>
    </source>
</evidence>
<dbReference type="CDD" id="cd00082">
    <property type="entry name" value="HisKA"/>
    <property type="match status" value="1"/>
</dbReference>